<accession>A0ABS9SF01</accession>
<dbReference type="InterPro" id="IPR055575">
    <property type="entry name" value="DUF7151"/>
</dbReference>
<feature type="domain" description="DUF7151" evidence="1">
    <location>
        <begin position="89"/>
        <end position="134"/>
    </location>
</feature>
<organism evidence="2 3">
    <name type="scientific">Niabella ginsengisoli</name>
    <dbReference type="NCBI Taxonomy" id="522298"/>
    <lineage>
        <taxon>Bacteria</taxon>
        <taxon>Pseudomonadati</taxon>
        <taxon>Bacteroidota</taxon>
        <taxon>Chitinophagia</taxon>
        <taxon>Chitinophagales</taxon>
        <taxon>Chitinophagaceae</taxon>
        <taxon>Niabella</taxon>
    </lineage>
</organism>
<dbReference type="Pfam" id="PF23657">
    <property type="entry name" value="DUF7151"/>
    <property type="match status" value="2"/>
</dbReference>
<comment type="caution">
    <text evidence="2">The sequence shown here is derived from an EMBL/GenBank/DDBJ whole genome shotgun (WGS) entry which is preliminary data.</text>
</comment>
<name>A0ABS9SF01_9BACT</name>
<feature type="domain" description="DUF7151" evidence="1">
    <location>
        <begin position="33"/>
        <end position="77"/>
    </location>
</feature>
<dbReference type="PROSITE" id="PS00018">
    <property type="entry name" value="EF_HAND_1"/>
    <property type="match status" value="1"/>
</dbReference>
<sequence length="165" mass="16485">MQSCSISLILLSVVLFGCSKSGDGTDGADGKISLIDFVNEPAGTNCSAGGYKVLTGIDQNGNGTLDASEIQNTKYLCNGGGGNGSNGKNSLISFVTENAGTNCSKGGYKVMSGLDANGNNVLETTEVQSTKFICNGDEGKVSLISVVAEPAGANCASGGIKSIVG</sequence>
<proteinExistence type="predicted"/>
<dbReference type="InterPro" id="IPR018247">
    <property type="entry name" value="EF_Hand_1_Ca_BS"/>
</dbReference>
<dbReference type="EMBL" id="JAKWBL010000001">
    <property type="protein sequence ID" value="MCH5596749.1"/>
    <property type="molecule type" value="Genomic_DNA"/>
</dbReference>
<gene>
    <name evidence="2" type="ORF">MKP09_01825</name>
</gene>
<evidence type="ECO:0000313" key="2">
    <source>
        <dbReference type="EMBL" id="MCH5596749.1"/>
    </source>
</evidence>
<protein>
    <recommendedName>
        <fullName evidence="1">DUF7151 domain-containing protein</fullName>
    </recommendedName>
</protein>
<evidence type="ECO:0000313" key="3">
    <source>
        <dbReference type="Proteomes" id="UP001202248"/>
    </source>
</evidence>
<dbReference type="RefSeq" id="WP_240826168.1">
    <property type="nucleotide sequence ID" value="NZ_JAKWBL010000001.1"/>
</dbReference>
<evidence type="ECO:0000259" key="1">
    <source>
        <dbReference type="Pfam" id="PF23657"/>
    </source>
</evidence>
<dbReference type="Proteomes" id="UP001202248">
    <property type="component" value="Unassembled WGS sequence"/>
</dbReference>
<keyword evidence="3" id="KW-1185">Reference proteome</keyword>
<reference evidence="2 3" key="1">
    <citation type="submission" date="2022-02" db="EMBL/GenBank/DDBJ databases">
        <authorList>
            <person name="Min J."/>
        </authorList>
    </citation>
    <scope>NUCLEOTIDE SEQUENCE [LARGE SCALE GENOMIC DNA]</scope>
    <source>
        <strain evidence="2 3">GR10-1</strain>
    </source>
</reference>